<accession>A0A5N5TEI6</accession>
<evidence type="ECO:0000313" key="2">
    <source>
        <dbReference type="Proteomes" id="UP000326759"/>
    </source>
</evidence>
<comment type="caution">
    <text evidence="1">The sequence shown here is derived from an EMBL/GenBank/DDBJ whole genome shotgun (WGS) entry which is preliminary data.</text>
</comment>
<dbReference type="AlphaFoldDB" id="A0A5N5TEI6"/>
<proteinExistence type="predicted"/>
<sequence length="110" mass="13252">MILEKRCFFKFSYRKFLYCNYQTPENLTSGARKNDIKFYLFLICKSQRTKMKLLFWNCDHVPRRSCPPNYKPPPSCLLKRCPVGSECCYDGCSLKCYYYLQKPIDERLEK</sequence>
<protein>
    <submittedName>
        <fullName evidence="1">Uncharacterized protein</fullName>
    </submittedName>
</protein>
<reference evidence="1 2" key="1">
    <citation type="journal article" date="2019" name="PLoS Biol.">
        <title>Sex chromosomes control vertical transmission of feminizing Wolbachia symbionts in an isopod.</title>
        <authorList>
            <person name="Becking T."/>
            <person name="Chebbi M.A."/>
            <person name="Giraud I."/>
            <person name="Moumen B."/>
            <person name="Laverre T."/>
            <person name="Caubet Y."/>
            <person name="Peccoud J."/>
            <person name="Gilbert C."/>
            <person name="Cordaux R."/>
        </authorList>
    </citation>
    <scope>NUCLEOTIDE SEQUENCE [LARGE SCALE GENOMIC DNA]</scope>
    <source>
        <strain evidence="1">ANa2</strain>
        <tissue evidence="1">Whole body excluding digestive tract and cuticle</tissue>
    </source>
</reference>
<evidence type="ECO:0000313" key="1">
    <source>
        <dbReference type="EMBL" id="KAB7505063.1"/>
    </source>
</evidence>
<organism evidence="1 2">
    <name type="scientific">Armadillidium nasatum</name>
    <dbReference type="NCBI Taxonomy" id="96803"/>
    <lineage>
        <taxon>Eukaryota</taxon>
        <taxon>Metazoa</taxon>
        <taxon>Ecdysozoa</taxon>
        <taxon>Arthropoda</taxon>
        <taxon>Crustacea</taxon>
        <taxon>Multicrustacea</taxon>
        <taxon>Malacostraca</taxon>
        <taxon>Eumalacostraca</taxon>
        <taxon>Peracarida</taxon>
        <taxon>Isopoda</taxon>
        <taxon>Oniscidea</taxon>
        <taxon>Crinocheta</taxon>
        <taxon>Armadillidiidae</taxon>
        <taxon>Armadillidium</taxon>
    </lineage>
</organism>
<gene>
    <name evidence="1" type="ORF">Anas_12963</name>
</gene>
<keyword evidence="2" id="KW-1185">Reference proteome</keyword>
<dbReference type="EMBL" id="SEYY01001874">
    <property type="protein sequence ID" value="KAB7505063.1"/>
    <property type="molecule type" value="Genomic_DNA"/>
</dbReference>
<name>A0A5N5TEI6_9CRUS</name>
<dbReference type="Proteomes" id="UP000326759">
    <property type="component" value="Unassembled WGS sequence"/>
</dbReference>
<dbReference type="OrthoDB" id="4473401at2759"/>